<dbReference type="PROSITE" id="PS50887">
    <property type="entry name" value="GGDEF"/>
    <property type="match status" value="1"/>
</dbReference>
<feature type="transmembrane region" description="Helical" evidence="1">
    <location>
        <begin position="125"/>
        <end position="144"/>
    </location>
</feature>
<comment type="caution">
    <text evidence="3">The sequence shown here is derived from an EMBL/GenBank/DDBJ whole genome shotgun (WGS) entry which is preliminary data.</text>
</comment>
<proteinExistence type="predicted"/>
<dbReference type="RefSeq" id="WP_185128783.1">
    <property type="nucleotide sequence ID" value="NZ_JACJVO010000009.1"/>
</dbReference>
<keyword evidence="1" id="KW-1133">Transmembrane helix</keyword>
<dbReference type="GO" id="GO:0052621">
    <property type="term" value="F:diguanylate cyclase activity"/>
    <property type="evidence" value="ECO:0007669"/>
    <property type="project" value="TreeGrafter"/>
</dbReference>
<dbReference type="PANTHER" id="PTHR45138:SF9">
    <property type="entry name" value="DIGUANYLATE CYCLASE DGCM-RELATED"/>
    <property type="match status" value="1"/>
</dbReference>
<dbReference type="Pfam" id="PF00990">
    <property type="entry name" value="GGDEF"/>
    <property type="match status" value="1"/>
</dbReference>
<sequence length="370" mass="41029">MNDNLTSHKMTFSHSRWNRLLLLFYWCVLLISVLVEVCYIGLTKTVTSTFICMSIVRPTALLAVVIALAEVGIRRSSKHHDYILISTSTLISVILSVIHCGETYVLLSLFLPVMVSIFYFQVTALIYAVFNTIISFVTICLFSAEAKESLTLGSVAGIAAILLVFAALAVGAMLRGRELSKHLLATYEAQQELLLRGKLAEKLSRTDALTGIGNHRAFQEYMDRFVAQCEARTILLQLAVVDLDNFKAINDTYGHRIGDEVLREIAGLLATQMSSNDVLARYGGEEFAILFKNQTLQEALDRLEDIRRMIATTSCEALPHVPITLSAGLATYVPGLGKEAFFRRADEALYDAKRRGKNRTAVASVVHMAR</sequence>
<keyword evidence="1" id="KW-0812">Transmembrane</keyword>
<dbReference type="Gene3D" id="3.30.70.270">
    <property type="match status" value="1"/>
</dbReference>
<accession>A0A7X0SJK7</accession>
<dbReference type="GO" id="GO:0043709">
    <property type="term" value="P:cell adhesion involved in single-species biofilm formation"/>
    <property type="evidence" value="ECO:0007669"/>
    <property type="project" value="TreeGrafter"/>
</dbReference>
<dbReference type="SUPFAM" id="SSF55073">
    <property type="entry name" value="Nucleotide cyclase"/>
    <property type="match status" value="1"/>
</dbReference>
<dbReference type="FunFam" id="3.30.70.270:FF:000001">
    <property type="entry name" value="Diguanylate cyclase domain protein"/>
    <property type="match status" value="1"/>
</dbReference>
<dbReference type="EMBL" id="JACJVO010000009">
    <property type="protein sequence ID" value="MBB6731146.1"/>
    <property type="molecule type" value="Genomic_DNA"/>
</dbReference>
<dbReference type="SMART" id="SM00267">
    <property type="entry name" value="GGDEF"/>
    <property type="match status" value="1"/>
</dbReference>
<dbReference type="NCBIfam" id="TIGR00254">
    <property type="entry name" value="GGDEF"/>
    <property type="match status" value="1"/>
</dbReference>
<feature type="transmembrane region" description="Helical" evidence="1">
    <location>
        <begin position="150"/>
        <end position="174"/>
    </location>
</feature>
<evidence type="ECO:0000259" key="2">
    <source>
        <dbReference type="PROSITE" id="PS50887"/>
    </source>
</evidence>
<dbReference type="GO" id="GO:1902201">
    <property type="term" value="P:negative regulation of bacterial-type flagellum-dependent cell motility"/>
    <property type="evidence" value="ECO:0007669"/>
    <property type="project" value="TreeGrafter"/>
</dbReference>
<evidence type="ECO:0000313" key="3">
    <source>
        <dbReference type="EMBL" id="MBB6731146.1"/>
    </source>
</evidence>
<name>A0A7X0SJK7_9BACL</name>
<feature type="transmembrane region" description="Helical" evidence="1">
    <location>
        <begin position="48"/>
        <end position="69"/>
    </location>
</feature>
<organism evidence="3 4">
    <name type="scientific">Cohnella zeiphila</name>
    <dbReference type="NCBI Taxonomy" id="2761120"/>
    <lineage>
        <taxon>Bacteria</taxon>
        <taxon>Bacillati</taxon>
        <taxon>Bacillota</taxon>
        <taxon>Bacilli</taxon>
        <taxon>Bacillales</taxon>
        <taxon>Paenibacillaceae</taxon>
        <taxon>Cohnella</taxon>
    </lineage>
</organism>
<dbReference type="CDD" id="cd01949">
    <property type="entry name" value="GGDEF"/>
    <property type="match status" value="1"/>
</dbReference>
<evidence type="ECO:0000256" key="1">
    <source>
        <dbReference type="SAM" id="Phobius"/>
    </source>
</evidence>
<keyword evidence="1" id="KW-0472">Membrane</keyword>
<dbReference type="InterPro" id="IPR000160">
    <property type="entry name" value="GGDEF_dom"/>
</dbReference>
<dbReference type="Proteomes" id="UP000564644">
    <property type="component" value="Unassembled WGS sequence"/>
</dbReference>
<dbReference type="AlphaFoldDB" id="A0A7X0SJK7"/>
<protein>
    <submittedName>
        <fullName evidence="3">GGDEF domain-containing protein</fullName>
    </submittedName>
</protein>
<evidence type="ECO:0000313" key="4">
    <source>
        <dbReference type="Proteomes" id="UP000564644"/>
    </source>
</evidence>
<dbReference type="InterPro" id="IPR029787">
    <property type="entry name" value="Nucleotide_cyclase"/>
</dbReference>
<keyword evidence="4" id="KW-1185">Reference proteome</keyword>
<dbReference type="InterPro" id="IPR043128">
    <property type="entry name" value="Rev_trsase/Diguanyl_cyclase"/>
</dbReference>
<dbReference type="InterPro" id="IPR050469">
    <property type="entry name" value="Diguanylate_Cyclase"/>
</dbReference>
<dbReference type="GO" id="GO:0005886">
    <property type="term" value="C:plasma membrane"/>
    <property type="evidence" value="ECO:0007669"/>
    <property type="project" value="TreeGrafter"/>
</dbReference>
<gene>
    <name evidence="3" type="ORF">H7C18_09535</name>
</gene>
<feature type="transmembrane region" description="Helical" evidence="1">
    <location>
        <begin position="20"/>
        <end position="42"/>
    </location>
</feature>
<feature type="domain" description="GGDEF" evidence="2">
    <location>
        <begin position="234"/>
        <end position="365"/>
    </location>
</feature>
<dbReference type="PANTHER" id="PTHR45138">
    <property type="entry name" value="REGULATORY COMPONENTS OF SENSORY TRANSDUCTION SYSTEM"/>
    <property type="match status" value="1"/>
</dbReference>
<reference evidence="3 4" key="1">
    <citation type="submission" date="2020-08" db="EMBL/GenBank/DDBJ databases">
        <title>Cohnella phylogeny.</title>
        <authorList>
            <person name="Dunlap C."/>
        </authorList>
    </citation>
    <scope>NUCLEOTIDE SEQUENCE [LARGE SCALE GENOMIC DNA]</scope>
    <source>
        <strain evidence="3 4">CBP 2801</strain>
    </source>
</reference>